<evidence type="ECO:0000313" key="2">
    <source>
        <dbReference type="Proteomes" id="UP001165063"/>
    </source>
</evidence>
<organism evidence="1 2">
    <name type="scientific">Ambrosiozyma monospora</name>
    <name type="common">Yeast</name>
    <name type="synonym">Endomycopsis monosporus</name>
    <dbReference type="NCBI Taxonomy" id="43982"/>
    <lineage>
        <taxon>Eukaryota</taxon>
        <taxon>Fungi</taxon>
        <taxon>Dikarya</taxon>
        <taxon>Ascomycota</taxon>
        <taxon>Saccharomycotina</taxon>
        <taxon>Pichiomycetes</taxon>
        <taxon>Pichiales</taxon>
        <taxon>Pichiaceae</taxon>
        <taxon>Ambrosiozyma</taxon>
    </lineage>
</organism>
<evidence type="ECO:0000313" key="1">
    <source>
        <dbReference type="EMBL" id="GMG39367.1"/>
    </source>
</evidence>
<sequence length="290" mass="33330">MRTTDTPSLAQQYIDTTTQLPHNIQKIILAYSLEHANLKENISKFKLLFEQKVIEIPELKIFSRFRWLAVSSPYFSTFVVVYHKFDVFFPMISSCRFVKLVVIDKKYHEEVEWLATQAHEIVIPDLQHMKTDHRWVNKTEYIVSMPRLGHTSVGQFCSVILPRAKFLRYVSVVVSKKGNKSLGFTLIKQLRQIAAHVSKLVIFFHASINNALDVATLQAITNVEVVYESVIFIEHSINDAEIGFLRSNKIKTLTLIGMALNLVSNTSGYNMLPTDLNIDVLLCVQYFTIF</sequence>
<dbReference type="EMBL" id="BSXU01002863">
    <property type="protein sequence ID" value="GMG39367.1"/>
    <property type="molecule type" value="Genomic_DNA"/>
</dbReference>
<comment type="caution">
    <text evidence="1">The sequence shown here is derived from an EMBL/GenBank/DDBJ whole genome shotgun (WGS) entry which is preliminary data.</text>
</comment>
<protein>
    <submittedName>
        <fullName evidence="1">Unnamed protein product</fullName>
    </submittedName>
</protein>
<accession>A0A9W6YZ35</accession>
<proteinExistence type="predicted"/>
<dbReference type="Proteomes" id="UP001165063">
    <property type="component" value="Unassembled WGS sequence"/>
</dbReference>
<keyword evidence="2" id="KW-1185">Reference proteome</keyword>
<reference evidence="1" key="1">
    <citation type="submission" date="2023-04" db="EMBL/GenBank/DDBJ databases">
        <title>Ambrosiozyma monospora NBRC 1965.</title>
        <authorList>
            <person name="Ichikawa N."/>
            <person name="Sato H."/>
            <person name="Tonouchi N."/>
        </authorList>
    </citation>
    <scope>NUCLEOTIDE SEQUENCE</scope>
    <source>
        <strain evidence="1">NBRC 1965</strain>
    </source>
</reference>
<name>A0A9W6YZ35_AMBMO</name>
<gene>
    <name evidence="1" type="ORF">Amon01_000528100</name>
</gene>
<dbReference type="AlphaFoldDB" id="A0A9W6YZ35"/>